<dbReference type="Gene3D" id="3.40.50.1110">
    <property type="entry name" value="SGNH hydrolase"/>
    <property type="match status" value="1"/>
</dbReference>
<dbReference type="PANTHER" id="PTHR22901">
    <property type="entry name" value="SIALATE O-ACETYLESTERASE"/>
    <property type="match status" value="1"/>
</dbReference>
<evidence type="ECO:0000313" key="6">
    <source>
        <dbReference type="Proteomes" id="UP000515369"/>
    </source>
</evidence>
<dbReference type="Gene3D" id="2.60.40.10">
    <property type="entry name" value="Immunoglobulins"/>
    <property type="match status" value="1"/>
</dbReference>
<reference evidence="5 6" key="1">
    <citation type="submission" date="2020-07" db="EMBL/GenBank/DDBJ databases">
        <title>Spirosoma foliorum sp. nov., isolated from the leaves on the Nejang mountain Korea, Republic of.</title>
        <authorList>
            <person name="Ho H."/>
            <person name="Lee Y.-J."/>
            <person name="Nurcahyanto D.-A."/>
            <person name="Kim S.-G."/>
        </authorList>
    </citation>
    <scope>NUCLEOTIDE SEQUENCE [LARGE SCALE GENOMIC DNA]</scope>
    <source>
        <strain evidence="5 6">PL0136</strain>
    </source>
</reference>
<keyword evidence="1" id="KW-0378">Hydrolase</keyword>
<dbReference type="PANTHER" id="PTHR22901:SF0">
    <property type="entry name" value="SIALATE O-ACETYLESTERASE"/>
    <property type="match status" value="1"/>
</dbReference>
<evidence type="ECO:0000313" key="5">
    <source>
        <dbReference type="EMBL" id="QMW00967.1"/>
    </source>
</evidence>
<dbReference type="Pfam" id="PF03629">
    <property type="entry name" value="SASA"/>
    <property type="match status" value="2"/>
</dbReference>
<gene>
    <name evidence="5" type="ORF">H3H32_23715</name>
</gene>
<evidence type="ECO:0000259" key="4">
    <source>
        <dbReference type="Pfam" id="PF13364"/>
    </source>
</evidence>
<organism evidence="5 6">
    <name type="scientific">Spirosoma foliorum</name>
    <dbReference type="NCBI Taxonomy" id="2710596"/>
    <lineage>
        <taxon>Bacteria</taxon>
        <taxon>Pseudomonadati</taxon>
        <taxon>Bacteroidota</taxon>
        <taxon>Cytophagia</taxon>
        <taxon>Cytophagales</taxon>
        <taxon>Cytophagaceae</taxon>
        <taxon>Spirosoma</taxon>
    </lineage>
</organism>
<dbReference type="AlphaFoldDB" id="A0A7G5GQ25"/>
<dbReference type="GO" id="GO:0001681">
    <property type="term" value="F:sialate O-acetylesterase activity"/>
    <property type="evidence" value="ECO:0007669"/>
    <property type="project" value="InterPro"/>
</dbReference>
<name>A0A7G5GQ25_9BACT</name>
<protein>
    <submittedName>
        <fullName evidence="5">Sialate O-acetylesterase</fullName>
    </submittedName>
</protein>
<dbReference type="EMBL" id="CP059732">
    <property type="protein sequence ID" value="QMW00967.1"/>
    <property type="molecule type" value="Genomic_DNA"/>
</dbReference>
<feature type="domain" description="Beta-galactosidase jelly roll" evidence="4">
    <location>
        <begin position="262"/>
        <end position="367"/>
    </location>
</feature>
<dbReference type="InterPro" id="IPR039329">
    <property type="entry name" value="SIAE"/>
</dbReference>
<dbReference type="SUPFAM" id="SSF49785">
    <property type="entry name" value="Galactose-binding domain-like"/>
    <property type="match status" value="1"/>
</dbReference>
<keyword evidence="6" id="KW-1185">Reference proteome</keyword>
<evidence type="ECO:0000256" key="2">
    <source>
        <dbReference type="ARBA" id="ARBA00023295"/>
    </source>
</evidence>
<accession>A0A7G5GQ25</accession>
<sequence>MKPYVLHRLSILYLGLLLASQLAFGQVKLPRLVSDGMVLQRDVPATLWGWAKAGESVSVTLNSKTSTAITGQDGKWKLQLPPMKAGGPYQIQIKASNELTLNDVLFGDVWLCSGQSNMVLPMERVKERYATEIAQANYPAIRHFFVPMRYNFQGPLEDVLPGRWESASPQNVMRFSAVAYFFAKDLYEKYHVPIGLINASVGGTPAEAWLSAEALKAFPEQLAMAEKVKDSTYVKGIQQSEQTAIRAWYTQLRQRDKGWQGEKNWANPAYDASNWPSMQLPGFWEDAGVPPGNGVVWFRKEIDVPASMTNKPAKLFLGRIVDADSVFINGVFAGTIGYQYPPRRYDLPANLLKAGKNTLVVRVINTNGKGGFIPDKRYELIADGQTIDLKGNWQYQVGATMPPLPGTTFFQYKPGGLFNGMIAPLVHYTIKGALWYQGEANTAHPSDYTQLLPALIADWRRNWQQTGATSGNFPFLYVQLANYLPANAQPVESQWAELREAQRKTLSVSNTAMAVITDAGEWNDIHPLNKETVGKRLALAAEKLAYSDTKVVYSGPLYQSMKREGNKIILTFSNVGSGLLAKGGGALKQFAIAGPDKRFVWANARLKGNQVVVWNDQIAEPTVVRYAWADNPEGANLYNKEGLPASPFTTDF</sequence>
<dbReference type="GO" id="GO:0005975">
    <property type="term" value="P:carbohydrate metabolic process"/>
    <property type="evidence" value="ECO:0007669"/>
    <property type="project" value="InterPro"/>
</dbReference>
<dbReference type="GO" id="GO:0004553">
    <property type="term" value="F:hydrolase activity, hydrolyzing O-glycosyl compounds"/>
    <property type="evidence" value="ECO:0007669"/>
    <property type="project" value="InterPro"/>
</dbReference>
<dbReference type="InterPro" id="IPR013783">
    <property type="entry name" value="Ig-like_fold"/>
</dbReference>
<feature type="domain" description="Sialate O-acetylesterase" evidence="3">
    <location>
        <begin position="427"/>
        <end position="538"/>
    </location>
</feature>
<evidence type="ECO:0000256" key="1">
    <source>
        <dbReference type="ARBA" id="ARBA00022801"/>
    </source>
</evidence>
<dbReference type="InterPro" id="IPR025300">
    <property type="entry name" value="BetaGal_jelly_roll_dom"/>
</dbReference>
<dbReference type="Gene3D" id="2.60.120.260">
    <property type="entry name" value="Galactose-binding domain-like"/>
    <property type="match status" value="1"/>
</dbReference>
<dbReference type="SUPFAM" id="SSF52266">
    <property type="entry name" value="SGNH hydrolase"/>
    <property type="match status" value="1"/>
</dbReference>
<keyword evidence="2" id="KW-0326">Glycosidase</keyword>
<dbReference type="InterPro" id="IPR008979">
    <property type="entry name" value="Galactose-bd-like_sf"/>
</dbReference>
<dbReference type="Proteomes" id="UP000515369">
    <property type="component" value="Chromosome"/>
</dbReference>
<evidence type="ECO:0000259" key="3">
    <source>
        <dbReference type="Pfam" id="PF03629"/>
    </source>
</evidence>
<dbReference type="KEGG" id="sfol:H3H32_23715"/>
<dbReference type="RefSeq" id="WP_182458080.1">
    <property type="nucleotide sequence ID" value="NZ_CP059732.1"/>
</dbReference>
<dbReference type="Pfam" id="PF13364">
    <property type="entry name" value="BetaGal_ABD2"/>
    <property type="match status" value="1"/>
</dbReference>
<feature type="domain" description="Sialate O-acetylesterase" evidence="3">
    <location>
        <begin position="108"/>
        <end position="237"/>
    </location>
</feature>
<proteinExistence type="predicted"/>
<dbReference type="InterPro" id="IPR005181">
    <property type="entry name" value="SASA"/>
</dbReference>
<dbReference type="InterPro" id="IPR036514">
    <property type="entry name" value="SGNH_hydro_sf"/>
</dbReference>